<feature type="compositionally biased region" description="Basic and acidic residues" evidence="1">
    <location>
        <begin position="1"/>
        <end position="11"/>
    </location>
</feature>
<evidence type="ECO:0000313" key="4">
    <source>
        <dbReference type="Proteomes" id="UP000241454"/>
    </source>
</evidence>
<dbReference type="AlphaFoldDB" id="A0A2R4G4N2"/>
<dbReference type="RefSeq" id="WP_107646456.1">
    <property type="nucleotide sequence ID" value="NZ_CP028341.1"/>
</dbReference>
<keyword evidence="2" id="KW-0812">Transmembrane</keyword>
<feature type="transmembrane region" description="Helical" evidence="2">
    <location>
        <begin position="71"/>
        <end position="91"/>
    </location>
</feature>
<evidence type="ECO:0000256" key="1">
    <source>
        <dbReference type="SAM" id="MobiDB-lite"/>
    </source>
</evidence>
<name>A0A2R4G4N2_BIFAD</name>
<evidence type="ECO:0000256" key="2">
    <source>
        <dbReference type="SAM" id="Phobius"/>
    </source>
</evidence>
<organism evidence="3 4">
    <name type="scientific">Bifidobacterium adolescentis</name>
    <dbReference type="NCBI Taxonomy" id="1680"/>
    <lineage>
        <taxon>Bacteria</taxon>
        <taxon>Bacillati</taxon>
        <taxon>Actinomycetota</taxon>
        <taxon>Actinomycetes</taxon>
        <taxon>Bifidobacteriales</taxon>
        <taxon>Bifidobacteriaceae</taxon>
        <taxon>Bifidobacterium</taxon>
    </lineage>
</organism>
<dbReference type="EMBL" id="CP028341">
    <property type="protein sequence ID" value="AVT45814.1"/>
    <property type="molecule type" value="Genomic_DNA"/>
</dbReference>
<protein>
    <submittedName>
        <fullName evidence="3">Uncharacterized protein</fullName>
    </submittedName>
</protein>
<dbReference type="Proteomes" id="UP000241454">
    <property type="component" value="Chromosome"/>
</dbReference>
<sequence>MAGNEFREWPEVHAPSGTHGADGPRTYDFPLTEKDKLVGEGASRGLSIGSIDGSVAEAAPRGFVYRHRRELVGVVAVAAVAAVVAGITLGFRQHVDSQEVLSSCQQSVSIYQSNKERLKKTVAGAADDLQIAENQVQDSKTVTDLHAAVDKGNEKTKIGASCDASASVEDNQAADEKITAATRGLGEKVEAILSAKSEVERSKNARDVAIAKADLANKVNDGQNVLGTVRSNDLNARQDLSAALNDAQQTATTSNSSDPNVYINQLNKLQDAMDKFSATAVSQ</sequence>
<feature type="region of interest" description="Disordered" evidence="1">
    <location>
        <begin position="1"/>
        <end position="28"/>
    </location>
</feature>
<gene>
    <name evidence="3" type="ORF">C8077_07860</name>
</gene>
<keyword evidence="2" id="KW-1133">Transmembrane helix</keyword>
<keyword evidence="2" id="KW-0472">Membrane</keyword>
<proteinExistence type="predicted"/>
<accession>A0A2R4G4N2</accession>
<evidence type="ECO:0000313" key="3">
    <source>
        <dbReference type="EMBL" id="AVT45814.1"/>
    </source>
</evidence>
<reference evidence="3 4" key="1">
    <citation type="submission" date="2018-03" db="EMBL/GenBank/DDBJ databases">
        <authorList>
            <person name="Keele B.F."/>
        </authorList>
    </citation>
    <scope>NUCLEOTIDE SEQUENCE [LARGE SCALE GENOMIC DNA]</scope>
    <source>
        <strain evidence="3 4">1-11</strain>
    </source>
</reference>